<evidence type="ECO:0000256" key="1">
    <source>
        <dbReference type="SAM" id="MobiDB-lite"/>
    </source>
</evidence>
<evidence type="ECO:0000313" key="3">
    <source>
        <dbReference type="Proteomes" id="UP000546213"/>
    </source>
</evidence>
<feature type="compositionally biased region" description="Low complexity" evidence="1">
    <location>
        <begin position="134"/>
        <end position="150"/>
    </location>
</feature>
<feature type="region of interest" description="Disordered" evidence="1">
    <location>
        <begin position="132"/>
        <end position="163"/>
    </location>
</feature>
<proteinExistence type="predicted"/>
<comment type="caution">
    <text evidence="2">The sequence shown here is derived from an EMBL/GenBank/DDBJ whole genome shotgun (WGS) entry which is preliminary data.</text>
</comment>
<feature type="region of interest" description="Disordered" evidence="1">
    <location>
        <begin position="89"/>
        <end position="113"/>
    </location>
</feature>
<keyword evidence="3" id="KW-1185">Reference proteome</keyword>
<dbReference type="Proteomes" id="UP000546213">
    <property type="component" value="Unassembled WGS sequence"/>
</dbReference>
<dbReference type="AlphaFoldDB" id="A0A8H5L5A0"/>
<organism evidence="2 3">
    <name type="scientific">Fusarium pseudocircinatum</name>
    <dbReference type="NCBI Taxonomy" id="56676"/>
    <lineage>
        <taxon>Eukaryota</taxon>
        <taxon>Fungi</taxon>
        <taxon>Dikarya</taxon>
        <taxon>Ascomycota</taxon>
        <taxon>Pezizomycotina</taxon>
        <taxon>Sordariomycetes</taxon>
        <taxon>Hypocreomycetidae</taxon>
        <taxon>Hypocreales</taxon>
        <taxon>Nectriaceae</taxon>
        <taxon>Fusarium</taxon>
        <taxon>Fusarium fujikuroi species complex</taxon>
    </lineage>
</organism>
<protein>
    <submittedName>
        <fullName evidence="2">Uncharacterized protein</fullName>
    </submittedName>
</protein>
<dbReference type="EMBL" id="JAAOAS010000206">
    <property type="protein sequence ID" value="KAF5585582.1"/>
    <property type="molecule type" value="Genomic_DNA"/>
</dbReference>
<gene>
    <name evidence="2" type="ORF">FPCIR_8295</name>
</gene>
<name>A0A8H5L5A0_9HYPO</name>
<reference evidence="2 3" key="1">
    <citation type="submission" date="2020-05" db="EMBL/GenBank/DDBJ databases">
        <title>Identification and distribution of gene clusters putatively required for synthesis of sphingolipid metabolism inhibitors in phylogenetically diverse species of the filamentous fungus Fusarium.</title>
        <authorList>
            <person name="Kim H.-S."/>
            <person name="Busman M."/>
            <person name="Brown D.W."/>
            <person name="Divon H."/>
            <person name="Uhlig S."/>
            <person name="Proctor R.H."/>
        </authorList>
    </citation>
    <scope>NUCLEOTIDE SEQUENCE [LARGE SCALE GENOMIC DNA]</scope>
    <source>
        <strain evidence="2 3">NRRL 36939</strain>
    </source>
</reference>
<sequence length="187" mass="20951">MQASTDSAAQPWTSDIDDAQWQLNFEWDIDQWLLPSIESHEFDSLFDFDCYHGSCGEALGADLNSLATQHQETSNNQLTLVTETRPTLETMQEVSPESQKHLDSLNSPHSDSVPWHQQDLFPWHQQDLFPSVCNTSPSSNTPTSYSPSSNGYEKRLSQSSTSSPVSKVARLTCDFCGQACEDVDSLW</sequence>
<accession>A0A8H5L5A0</accession>
<dbReference type="OrthoDB" id="5088443at2759"/>
<evidence type="ECO:0000313" key="2">
    <source>
        <dbReference type="EMBL" id="KAF5585582.1"/>
    </source>
</evidence>